<name>A0A8K0C996_IGNLU</name>
<dbReference type="Proteomes" id="UP000801492">
    <property type="component" value="Unassembled WGS sequence"/>
</dbReference>
<protein>
    <submittedName>
        <fullName evidence="2">Uncharacterized protein</fullName>
    </submittedName>
</protein>
<feature type="non-terminal residue" evidence="2">
    <location>
        <position position="396"/>
    </location>
</feature>
<accession>A0A8K0C996</accession>
<dbReference type="PANTHER" id="PTHR47272">
    <property type="entry name" value="DDE_TNP_1_7 DOMAIN-CONTAINING PROTEIN"/>
    <property type="match status" value="1"/>
</dbReference>
<proteinExistence type="predicted"/>
<feature type="compositionally biased region" description="Acidic residues" evidence="1">
    <location>
        <begin position="236"/>
        <end position="256"/>
    </location>
</feature>
<feature type="region of interest" description="Disordered" evidence="1">
    <location>
        <begin position="236"/>
        <end position="274"/>
    </location>
</feature>
<comment type="caution">
    <text evidence="2">The sequence shown here is derived from an EMBL/GenBank/DDBJ whole genome shotgun (WGS) entry which is preliminary data.</text>
</comment>
<evidence type="ECO:0000313" key="2">
    <source>
        <dbReference type="EMBL" id="KAF2881117.1"/>
    </source>
</evidence>
<gene>
    <name evidence="2" type="ORF">ILUMI_25065</name>
</gene>
<dbReference type="AlphaFoldDB" id="A0A8K0C996"/>
<dbReference type="EMBL" id="VTPC01090854">
    <property type="protein sequence ID" value="KAF2881117.1"/>
    <property type="molecule type" value="Genomic_DNA"/>
</dbReference>
<dbReference type="PANTHER" id="PTHR47272:SF1">
    <property type="entry name" value="PIGGYBAC TRANSPOSABLE ELEMENT-DERIVED PROTEIN 3-LIKE"/>
    <property type="match status" value="1"/>
</dbReference>
<reference evidence="2" key="1">
    <citation type="submission" date="2019-08" db="EMBL/GenBank/DDBJ databases">
        <title>The genome of the North American firefly Photinus pyralis.</title>
        <authorList>
            <consortium name="Photinus pyralis genome working group"/>
            <person name="Fallon T.R."/>
            <person name="Sander Lower S.E."/>
            <person name="Weng J.-K."/>
        </authorList>
    </citation>
    <scope>NUCLEOTIDE SEQUENCE</scope>
    <source>
        <strain evidence="2">TRF0915ILg1</strain>
        <tissue evidence="2">Whole body</tissue>
    </source>
</reference>
<organism evidence="2 3">
    <name type="scientific">Ignelater luminosus</name>
    <name type="common">Cucubano</name>
    <name type="synonym">Pyrophorus luminosus</name>
    <dbReference type="NCBI Taxonomy" id="2038154"/>
    <lineage>
        <taxon>Eukaryota</taxon>
        <taxon>Metazoa</taxon>
        <taxon>Ecdysozoa</taxon>
        <taxon>Arthropoda</taxon>
        <taxon>Hexapoda</taxon>
        <taxon>Insecta</taxon>
        <taxon>Pterygota</taxon>
        <taxon>Neoptera</taxon>
        <taxon>Endopterygota</taxon>
        <taxon>Coleoptera</taxon>
        <taxon>Polyphaga</taxon>
        <taxon>Elateriformia</taxon>
        <taxon>Elateroidea</taxon>
        <taxon>Elateridae</taxon>
        <taxon>Agrypninae</taxon>
        <taxon>Pyrophorini</taxon>
        <taxon>Ignelater</taxon>
    </lineage>
</organism>
<evidence type="ECO:0000256" key="1">
    <source>
        <dbReference type="SAM" id="MobiDB-lite"/>
    </source>
</evidence>
<dbReference type="OrthoDB" id="6059368at2759"/>
<sequence>MQIVRLEDKGVISDTIAERAQRKVGNQTCTEVEQRKRGANKKECSRNIRRNWGWQEVHRETGGGEKTGEKKENNTRPITIKGIKETTRGLIFKNTRNLRNTNIWIEEDLPKKIQEERKELVAKMKEARQKRFKAFLRYDKLLVEGEEENNVANTSQKRTNALEKKLISADRLRIKYDYKAKQQGYDPGIKVEVKEEKMQGTVTIGRNQPQISLKAAKTEISAFIDNNLETEDNFAEQQDEDTGDDQDDNYNFDDADKDSCDNQDNNYNNEVSSNKKTSNCKEIFSLMADFNTGKSLNTTENEMRRLTRCSSHYYENNNWAPYHKPNSAWVTRNKEIVAVRWFDNKDVTMASNFVAIGPVDKVRRWDKKQRSHIFIERLAIFRLYNKSMGRVDNSEF</sequence>
<keyword evidence="3" id="KW-1185">Reference proteome</keyword>
<evidence type="ECO:0000313" key="3">
    <source>
        <dbReference type="Proteomes" id="UP000801492"/>
    </source>
</evidence>
<feature type="compositionally biased region" description="Polar residues" evidence="1">
    <location>
        <begin position="262"/>
        <end position="274"/>
    </location>
</feature>